<protein>
    <recommendedName>
        <fullName evidence="4">Steroid 5-alpha reductase C-terminal domain-containing protein</fullName>
    </recommendedName>
</protein>
<dbReference type="OrthoDB" id="67965at2759"/>
<dbReference type="PANTHER" id="PTHR32251">
    <property type="entry name" value="3-OXO-5-ALPHA-STEROID 4-DEHYDROGENASE"/>
    <property type="match status" value="1"/>
</dbReference>
<evidence type="ECO:0008006" key="4">
    <source>
        <dbReference type="Google" id="ProtNLM"/>
    </source>
</evidence>
<keyword evidence="1" id="KW-1133">Transmembrane helix</keyword>
<keyword evidence="1" id="KW-0812">Transmembrane</keyword>
<organism evidence="2 3">
    <name type="scientific">Holothuria leucospilota</name>
    <name type="common">Black long sea cucumber</name>
    <name type="synonym">Mertensiothuria leucospilota</name>
    <dbReference type="NCBI Taxonomy" id="206669"/>
    <lineage>
        <taxon>Eukaryota</taxon>
        <taxon>Metazoa</taxon>
        <taxon>Echinodermata</taxon>
        <taxon>Eleutherozoa</taxon>
        <taxon>Echinozoa</taxon>
        <taxon>Holothuroidea</taxon>
        <taxon>Aspidochirotacea</taxon>
        <taxon>Aspidochirotida</taxon>
        <taxon>Holothuriidae</taxon>
        <taxon>Holothuria</taxon>
    </lineage>
</organism>
<feature type="transmembrane region" description="Helical" evidence="1">
    <location>
        <begin position="202"/>
        <end position="223"/>
    </location>
</feature>
<sequence length="356" mass="40446">MIVIFAAAARVKGYNHCRLPVNVIVASQNVLDDHFERATVQYRKQQNNLLILLLASSWALAEYKSRLTSSGTCVTRIRSSVNLPYCVNPVRDNIINNMGGAASSILQRCALWDVGIQWAMWAVSSAFQTERFYDAAGSGTFAFLAVKSFQWGAVRNKRQTIQTSLVVVWAARLFLFLFTRILLEGHDKRFKNVRDNPKVFFIYWTVQALWIFLTLLPTLMLNAEKKEVALGPRDYIGWAIYGTGLFLESVSDYQKSAFKANPDNAGKFITSGFWSFSRHPNYLGEIMVWTGLYISASSVLSGWQHIGVISPLFVYFLLTRVSGIPMLEKMGMKRWGNDPNYLEYVKKTPVLFPSLW</sequence>
<evidence type="ECO:0000256" key="1">
    <source>
        <dbReference type="SAM" id="Phobius"/>
    </source>
</evidence>
<gene>
    <name evidence="2" type="ORF">HOLleu_16124</name>
</gene>
<dbReference type="EMBL" id="JAIZAY010000007">
    <property type="protein sequence ID" value="KAJ8038642.1"/>
    <property type="molecule type" value="Genomic_DNA"/>
</dbReference>
<evidence type="ECO:0000313" key="2">
    <source>
        <dbReference type="EMBL" id="KAJ8038642.1"/>
    </source>
</evidence>
<dbReference type="PROSITE" id="PS50244">
    <property type="entry name" value="S5A_REDUCTASE"/>
    <property type="match status" value="1"/>
</dbReference>
<keyword evidence="1" id="KW-0472">Membrane</keyword>
<feature type="transmembrane region" description="Helical" evidence="1">
    <location>
        <begin position="165"/>
        <end position="182"/>
    </location>
</feature>
<dbReference type="InterPro" id="IPR010721">
    <property type="entry name" value="UstE-like"/>
</dbReference>
<feature type="transmembrane region" description="Helical" evidence="1">
    <location>
        <begin position="306"/>
        <end position="327"/>
    </location>
</feature>
<comment type="caution">
    <text evidence="2">The sequence shown here is derived from an EMBL/GenBank/DDBJ whole genome shotgun (WGS) entry which is preliminary data.</text>
</comment>
<accession>A0A9Q1C4S4</accession>
<dbReference type="PANTHER" id="PTHR32251:SF17">
    <property type="entry name" value="STEROID 5-ALPHA REDUCTASE C-TERMINAL DOMAIN-CONTAINING PROTEIN"/>
    <property type="match status" value="1"/>
</dbReference>
<reference evidence="2" key="1">
    <citation type="submission" date="2021-10" db="EMBL/GenBank/DDBJ databases">
        <title>Tropical sea cucumber genome reveals ecological adaptation and Cuvierian tubules defense mechanism.</title>
        <authorList>
            <person name="Chen T."/>
        </authorList>
    </citation>
    <scope>NUCLEOTIDE SEQUENCE</scope>
    <source>
        <strain evidence="2">Nanhai2018</strain>
        <tissue evidence="2">Muscle</tissue>
    </source>
</reference>
<proteinExistence type="predicted"/>
<dbReference type="Proteomes" id="UP001152320">
    <property type="component" value="Chromosome 7"/>
</dbReference>
<dbReference type="GO" id="GO:0016020">
    <property type="term" value="C:membrane"/>
    <property type="evidence" value="ECO:0007669"/>
    <property type="project" value="TreeGrafter"/>
</dbReference>
<keyword evidence="3" id="KW-1185">Reference proteome</keyword>
<dbReference type="Gene3D" id="1.20.120.1630">
    <property type="match status" value="1"/>
</dbReference>
<dbReference type="AlphaFoldDB" id="A0A9Q1C4S4"/>
<evidence type="ECO:0000313" key="3">
    <source>
        <dbReference type="Proteomes" id="UP001152320"/>
    </source>
</evidence>
<dbReference type="Pfam" id="PF06966">
    <property type="entry name" value="DUF1295"/>
    <property type="match status" value="1"/>
</dbReference>
<name>A0A9Q1C4S4_HOLLE</name>